<dbReference type="GO" id="GO:0008168">
    <property type="term" value="F:methyltransferase activity"/>
    <property type="evidence" value="ECO:0007669"/>
    <property type="project" value="UniProtKB-KW"/>
</dbReference>
<keyword evidence="6 10" id="KW-1133">Transmembrane helix</keyword>
<keyword evidence="9" id="KW-0808">Transferase</keyword>
<feature type="domain" description="Prepilin peptidase A24 N-terminal" evidence="12">
    <location>
        <begin position="16"/>
        <end position="118"/>
    </location>
</feature>
<comment type="function">
    <text evidence="9">Plays an essential role in type IV pili and type II pseudopili formation by proteolytically removing the leader sequence from substrate proteins and subsequently monomethylating the alpha-amino group of the newly exposed N-terminal phenylalanine.</text>
</comment>
<evidence type="ECO:0000256" key="6">
    <source>
        <dbReference type="ARBA" id="ARBA00022989"/>
    </source>
</evidence>
<dbReference type="EC" id="3.4.23.43" evidence="9"/>
<evidence type="ECO:0000313" key="13">
    <source>
        <dbReference type="EMBL" id="XBO72801.1"/>
    </source>
</evidence>
<evidence type="ECO:0000256" key="3">
    <source>
        <dbReference type="ARBA" id="ARBA00022475"/>
    </source>
</evidence>
<dbReference type="GO" id="GO:0004190">
    <property type="term" value="F:aspartic-type endopeptidase activity"/>
    <property type="evidence" value="ECO:0007669"/>
    <property type="project" value="UniProtKB-EC"/>
</dbReference>
<feature type="transmembrane region" description="Helical" evidence="10">
    <location>
        <begin position="153"/>
        <end position="172"/>
    </location>
</feature>
<evidence type="ECO:0000256" key="4">
    <source>
        <dbReference type="ARBA" id="ARBA00022519"/>
    </source>
</evidence>
<dbReference type="InterPro" id="IPR000045">
    <property type="entry name" value="Prepilin_IV_endopep_pep"/>
</dbReference>
<evidence type="ECO:0000256" key="1">
    <source>
        <dbReference type="ARBA" id="ARBA00004429"/>
    </source>
</evidence>
<comment type="subcellular location">
    <subcellularLocation>
        <location evidence="1">Cell inner membrane</location>
        <topology evidence="1">Multi-pass membrane protein</topology>
    </subcellularLocation>
    <subcellularLocation>
        <location evidence="9">Cell membrane</location>
        <topology evidence="9">Multi-pass membrane protein</topology>
    </subcellularLocation>
</comment>
<name>A0AAU7KMD5_9GAMM</name>
<feature type="transmembrane region" description="Helical" evidence="10">
    <location>
        <begin position="256"/>
        <end position="275"/>
    </location>
</feature>
<dbReference type="EMBL" id="CP098827">
    <property type="protein sequence ID" value="XBO72801.1"/>
    <property type="molecule type" value="Genomic_DNA"/>
</dbReference>
<feature type="transmembrane region" description="Helical" evidence="10">
    <location>
        <begin position="211"/>
        <end position="244"/>
    </location>
</feature>
<evidence type="ECO:0000256" key="8">
    <source>
        <dbReference type="RuleBase" id="RU003793"/>
    </source>
</evidence>
<dbReference type="RefSeq" id="WP_348828005.1">
    <property type="nucleotide sequence ID" value="NZ_CP098827.1"/>
</dbReference>
<dbReference type="Gene3D" id="1.20.120.1220">
    <property type="match status" value="1"/>
</dbReference>
<keyword evidence="5 9" id="KW-0812">Transmembrane</keyword>
<feature type="transmembrane region" description="Helical" evidence="10">
    <location>
        <begin position="105"/>
        <end position="122"/>
    </location>
</feature>
<dbReference type="InterPro" id="IPR010627">
    <property type="entry name" value="Prepilin_pept_A24_N"/>
</dbReference>
<dbReference type="PANTHER" id="PTHR30487:SF0">
    <property type="entry name" value="PREPILIN LEADER PEPTIDASE_N-METHYLTRANSFERASE-RELATED"/>
    <property type="match status" value="1"/>
</dbReference>
<evidence type="ECO:0000256" key="9">
    <source>
        <dbReference type="RuleBase" id="RU003794"/>
    </source>
</evidence>
<evidence type="ECO:0000259" key="12">
    <source>
        <dbReference type="Pfam" id="PF06750"/>
    </source>
</evidence>
<keyword evidence="9" id="KW-0378">Hydrolase</keyword>
<dbReference type="Pfam" id="PF01478">
    <property type="entry name" value="Peptidase_A24"/>
    <property type="match status" value="1"/>
</dbReference>
<keyword evidence="4" id="KW-0997">Cell inner membrane</keyword>
<dbReference type="InterPro" id="IPR014032">
    <property type="entry name" value="Peptidase_A24A_bac"/>
</dbReference>
<feature type="transmembrane region" description="Helical" evidence="10">
    <location>
        <begin position="6"/>
        <end position="29"/>
    </location>
</feature>
<evidence type="ECO:0000259" key="11">
    <source>
        <dbReference type="Pfam" id="PF01478"/>
    </source>
</evidence>
<feature type="transmembrane region" description="Helical" evidence="10">
    <location>
        <begin position="178"/>
        <end position="199"/>
    </location>
</feature>
<keyword evidence="9" id="KW-0489">Methyltransferase</keyword>
<dbReference type="AlphaFoldDB" id="A0AAU7KMD5"/>
<dbReference type="GO" id="GO:0006465">
    <property type="term" value="P:signal peptide processing"/>
    <property type="evidence" value="ECO:0007669"/>
    <property type="project" value="TreeGrafter"/>
</dbReference>
<evidence type="ECO:0000256" key="2">
    <source>
        <dbReference type="ARBA" id="ARBA00005801"/>
    </source>
</evidence>
<protein>
    <recommendedName>
        <fullName evidence="9">Prepilin leader peptidase/N-methyltransferase</fullName>
        <ecNumber evidence="9">2.1.1.-</ecNumber>
        <ecNumber evidence="9">3.4.23.43</ecNumber>
    </recommendedName>
</protein>
<keyword evidence="7 10" id="KW-0472">Membrane</keyword>
<dbReference type="GO" id="GO:0005886">
    <property type="term" value="C:plasma membrane"/>
    <property type="evidence" value="ECO:0007669"/>
    <property type="project" value="UniProtKB-SubCell"/>
</dbReference>
<dbReference type="GO" id="GO:0032259">
    <property type="term" value="P:methylation"/>
    <property type="evidence" value="ECO:0007669"/>
    <property type="project" value="UniProtKB-KW"/>
</dbReference>
<proteinExistence type="inferred from homology"/>
<organism evidence="13">
    <name type="scientific">Halomonas sp. RT37</name>
    <dbReference type="NCBI Taxonomy" id="2950872"/>
    <lineage>
        <taxon>Bacteria</taxon>
        <taxon>Pseudomonadati</taxon>
        <taxon>Pseudomonadota</taxon>
        <taxon>Gammaproteobacteria</taxon>
        <taxon>Oceanospirillales</taxon>
        <taxon>Halomonadaceae</taxon>
        <taxon>Halomonas</taxon>
    </lineage>
</organism>
<evidence type="ECO:0000256" key="10">
    <source>
        <dbReference type="SAM" id="Phobius"/>
    </source>
</evidence>
<gene>
    <name evidence="13" type="ORF">NFG58_08915</name>
</gene>
<dbReference type="Pfam" id="PF06750">
    <property type="entry name" value="A24_N_bact"/>
    <property type="match status" value="1"/>
</dbReference>
<reference evidence="13" key="1">
    <citation type="submission" date="2022-06" db="EMBL/GenBank/DDBJ databases">
        <title>A novel DMS-producing enzyme.</title>
        <authorList>
            <person name="Zhang Y."/>
        </authorList>
    </citation>
    <scope>NUCLEOTIDE SEQUENCE</scope>
    <source>
        <strain evidence="13">RT37</strain>
    </source>
</reference>
<keyword evidence="9" id="KW-0645">Protease</keyword>
<accession>A0AAU7KMD5</accession>
<keyword evidence="9" id="KW-0511">Multifunctional enzyme</keyword>
<comment type="catalytic activity">
    <reaction evidence="9">
        <text>Typically cleaves a -Gly-|-Phe- bond to release an N-terminal, basic peptide of 5-8 residues from type IV prepilin, and then N-methylates the new N-terminal amino group, the methyl donor being S-adenosyl-L-methionine.</text>
        <dbReference type="EC" id="3.4.23.43"/>
    </reaction>
</comment>
<evidence type="ECO:0000256" key="7">
    <source>
        <dbReference type="ARBA" id="ARBA00023136"/>
    </source>
</evidence>
<feature type="domain" description="Prepilin type IV endopeptidase peptidase" evidence="11">
    <location>
        <begin position="135"/>
        <end position="239"/>
    </location>
</feature>
<comment type="similarity">
    <text evidence="2 8">Belongs to the peptidase A24 family.</text>
</comment>
<dbReference type="PRINTS" id="PR00864">
    <property type="entry name" value="PREPILNPTASE"/>
</dbReference>
<keyword evidence="3" id="KW-1003">Cell membrane</keyword>
<dbReference type="InterPro" id="IPR050882">
    <property type="entry name" value="Prepilin_peptidase/N-MTase"/>
</dbReference>
<evidence type="ECO:0000256" key="5">
    <source>
        <dbReference type="ARBA" id="ARBA00022692"/>
    </source>
</evidence>
<dbReference type="EC" id="2.1.1.-" evidence="9"/>
<sequence length="285" mass="30693">MLFSDVTFASLALVALLGLCLGSFLNVVITRLPVMLMQQWRTEARAALELSDDIEEPLSLAHPRSRCPRCLTPIAWHDNLPLLGWLKRRGRCANCQGRISIQYPLVELASALLAVCFCILHGPTWPALWLYGASLTLLALAVIDLRTQLLPDALTLPLLWCGLLYQLLFNPASLDDAVIGATAGYAVLWAIGKAFHVLTGRDGMGLGDVKLIAALGAWLGWQLLPLVILIAALLGAISGLLIQWRSRHLRGQPLPFGPSLVLAGGLGLLAGNELLTGYQALSGLT</sequence>
<dbReference type="PANTHER" id="PTHR30487">
    <property type="entry name" value="TYPE 4 PREPILIN-LIKE PROTEINS LEADER PEPTIDE-PROCESSING ENZYME"/>
    <property type="match status" value="1"/>
</dbReference>